<name>A0A7W6GUE6_9RHOB</name>
<organism evidence="1 2">
    <name type="scientific">Sagittula marina</name>
    <dbReference type="NCBI Taxonomy" id="943940"/>
    <lineage>
        <taxon>Bacteria</taxon>
        <taxon>Pseudomonadati</taxon>
        <taxon>Pseudomonadota</taxon>
        <taxon>Alphaproteobacteria</taxon>
        <taxon>Rhodobacterales</taxon>
        <taxon>Roseobacteraceae</taxon>
        <taxon>Sagittula</taxon>
    </lineage>
</organism>
<accession>A0A7W6GUE6</accession>
<dbReference type="EMBL" id="JACIEJ010000025">
    <property type="protein sequence ID" value="MBB3988486.1"/>
    <property type="molecule type" value="Genomic_DNA"/>
</dbReference>
<protein>
    <submittedName>
        <fullName evidence="1">Uncharacterized protein</fullName>
    </submittedName>
</protein>
<dbReference type="AlphaFoldDB" id="A0A7W6GUE6"/>
<proteinExistence type="predicted"/>
<evidence type="ECO:0000313" key="2">
    <source>
        <dbReference type="Proteomes" id="UP000541426"/>
    </source>
</evidence>
<comment type="caution">
    <text evidence="1">The sequence shown here is derived from an EMBL/GenBank/DDBJ whole genome shotgun (WGS) entry which is preliminary data.</text>
</comment>
<keyword evidence="2" id="KW-1185">Reference proteome</keyword>
<gene>
    <name evidence="1" type="ORF">GGQ68_004843</name>
</gene>
<sequence length="240" mass="25689">MSAIGPRTMDERETVAPVINDLAGLAMGPLGDPRMLANRLPISDHDQPFGIDMQPDTAVRKAGGNAVALRRGQQSTGLLSCPSSRSKVIRHVGDTRLLCSIKPSNAGGRAISLGFSASHTSFARQCISMGNGTRGGDGPRHSLVRYLCPRGDIVLKARLWRDPSPRSNRIGRLQRARTPKARRCRALSSVPLDADLHAMPGRKLPRVHRSHHIPASPDQHAFASLSATFCVTSASGSKSG</sequence>
<reference evidence="1 2" key="1">
    <citation type="submission" date="2020-08" db="EMBL/GenBank/DDBJ databases">
        <title>Genomic Encyclopedia of Type Strains, Phase IV (KMG-IV): sequencing the most valuable type-strain genomes for metagenomic binning, comparative biology and taxonomic classification.</title>
        <authorList>
            <person name="Goeker M."/>
        </authorList>
    </citation>
    <scope>NUCLEOTIDE SEQUENCE [LARGE SCALE GENOMIC DNA]</scope>
    <source>
        <strain evidence="1 2">DSM 102235</strain>
    </source>
</reference>
<evidence type="ECO:0000313" key="1">
    <source>
        <dbReference type="EMBL" id="MBB3988486.1"/>
    </source>
</evidence>
<dbReference type="Proteomes" id="UP000541426">
    <property type="component" value="Unassembled WGS sequence"/>
</dbReference>